<dbReference type="EMBL" id="FPKV01000001">
    <property type="protein sequence ID" value="SFZ89617.1"/>
    <property type="molecule type" value="Genomic_DNA"/>
</dbReference>
<dbReference type="PROSITE" id="PS51257">
    <property type="entry name" value="PROKAR_LIPOPROTEIN"/>
    <property type="match status" value="1"/>
</dbReference>
<protein>
    <recommendedName>
        <fullName evidence="1">Lipocalin-like domain-containing protein</fullName>
    </recommendedName>
</protein>
<dbReference type="Proteomes" id="UP000182544">
    <property type="component" value="Unassembled WGS sequence"/>
</dbReference>
<keyword evidence="3" id="KW-1185">Reference proteome</keyword>
<sequence>MKKALLSFVILGLISCSKSDDTSPDPREAYFLEAIVGSWSYETVRVDGETYLYQHTEGCERDLFQFYNSEGKEFDFEERVVLNCSNCAECAVSQTGLEWELIGNKINLYFGEQLVLVYTIIEVNETRFTYQVEVDYDEDGDKDLLEFTGIKYDPYGEFD</sequence>
<name>A0A1K2IB53_9FLAO</name>
<evidence type="ECO:0000313" key="3">
    <source>
        <dbReference type="Proteomes" id="UP000182544"/>
    </source>
</evidence>
<gene>
    <name evidence="2" type="ORF">SAMN05428642_101457</name>
</gene>
<proteinExistence type="predicted"/>
<dbReference type="STRING" id="369401.SAMN05428642_101457"/>
<reference evidence="2 3" key="1">
    <citation type="submission" date="2016-10" db="EMBL/GenBank/DDBJ databases">
        <authorList>
            <person name="de Groot N.N."/>
        </authorList>
    </citation>
    <scope>NUCLEOTIDE SEQUENCE [LARGE SCALE GENOMIC DNA]</scope>
    <source>
        <strain evidence="2 3">DSM 18180</strain>
    </source>
</reference>
<dbReference type="InterPro" id="IPR024311">
    <property type="entry name" value="Lipocalin-like"/>
</dbReference>
<evidence type="ECO:0000259" key="1">
    <source>
        <dbReference type="Pfam" id="PF13648"/>
    </source>
</evidence>
<accession>A0A1K2IB53</accession>
<dbReference type="RefSeq" id="WP_072400134.1">
    <property type="nucleotide sequence ID" value="NZ_FPKV01000001.1"/>
</dbReference>
<dbReference type="Pfam" id="PF13648">
    <property type="entry name" value="Lipocalin_4"/>
    <property type="match status" value="1"/>
</dbReference>
<dbReference type="AlphaFoldDB" id="A0A1K2IB53"/>
<feature type="domain" description="Lipocalin-like" evidence="1">
    <location>
        <begin position="35"/>
        <end position="130"/>
    </location>
</feature>
<evidence type="ECO:0000313" key="2">
    <source>
        <dbReference type="EMBL" id="SFZ89617.1"/>
    </source>
</evidence>
<dbReference type="OrthoDB" id="1351849at2"/>
<organism evidence="2 3">
    <name type="scientific">Flaviramulus basaltis</name>
    <dbReference type="NCBI Taxonomy" id="369401"/>
    <lineage>
        <taxon>Bacteria</taxon>
        <taxon>Pseudomonadati</taxon>
        <taxon>Bacteroidota</taxon>
        <taxon>Flavobacteriia</taxon>
        <taxon>Flavobacteriales</taxon>
        <taxon>Flavobacteriaceae</taxon>
        <taxon>Flaviramulus</taxon>
    </lineage>
</organism>